<dbReference type="EMBL" id="FTPS01000001">
    <property type="protein sequence ID" value="SIT82425.1"/>
    <property type="molecule type" value="Genomic_DNA"/>
</dbReference>
<evidence type="ECO:0000259" key="7">
    <source>
        <dbReference type="SMART" id="SM00244"/>
    </source>
</evidence>
<feature type="region of interest" description="Disordered" evidence="6">
    <location>
        <begin position="337"/>
        <end position="402"/>
    </location>
</feature>
<dbReference type="OrthoDB" id="9812991at2"/>
<dbReference type="SMART" id="SM00244">
    <property type="entry name" value="PHB"/>
    <property type="match status" value="1"/>
</dbReference>
<proteinExistence type="inferred from homology"/>
<keyword evidence="3" id="KW-0812">Transmembrane</keyword>
<feature type="compositionally biased region" description="Acidic residues" evidence="6">
    <location>
        <begin position="340"/>
        <end position="350"/>
    </location>
</feature>
<evidence type="ECO:0000256" key="3">
    <source>
        <dbReference type="ARBA" id="ARBA00022692"/>
    </source>
</evidence>
<dbReference type="RefSeq" id="WP_076649443.1">
    <property type="nucleotide sequence ID" value="NZ_FTPS01000001.1"/>
</dbReference>
<keyword evidence="4" id="KW-1133">Transmembrane helix</keyword>
<evidence type="ECO:0000256" key="2">
    <source>
        <dbReference type="ARBA" id="ARBA00007862"/>
    </source>
</evidence>
<evidence type="ECO:0000256" key="4">
    <source>
        <dbReference type="ARBA" id="ARBA00022989"/>
    </source>
</evidence>
<dbReference type="InterPro" id="IPR010200">
    <property type="entry name" value="HflC"/>
</dbReference>
<comment type="similarity">
    <text evidence="2">Belongs to the band 7/mec-2 family. HflC subfamily.</text>
</comment>
<dbReference type="Pfam" id="PF01145">
    <property type="entry name" value="Band_7"/>
    <property type="match status" value="1"/>
</dbReference>
<evidence type="ECO:0000256" key="5">
    <source>
        <dbReference type="ARBA" id="ARBA00023136"/>
    </source>
</evidence>
<evidence type="ECO:0000256" key="1">
    <source>
        <dbReference type="ARBA" id="ARBA00004167"/>
    </source>
</evidence>
<dbReference type="InterPro" id="IPR001107">
    <property type="entry name" value="Band_7"/>
</dbReference>
<evidence type="ECO:0000256" key="6">
    <source>
        <dbReference type="SAM" id="MobiDB-lite"/>
    </source>
</evidence>
<feature type="domain" description="Band 7" evidence="7">
    <location>
        <begin position="20"/>
        <end position="186"/>
    </location>
</feature>
<keyword evidence="5" id="KW-0472">Membrane</keyword>
<dbReference type="AlphaFoldDB" id="A0A1R3WXK3"/>
<dbReference type="SUPFAM" id="SSF117892">
    <property type="entry name" value="Band 7/SPFH domain"/>
    <property type="match status" value="1"/>
</dbReference>
<protein>
    <submittedName>
        <fullName evidence="8">HflC protein</fullName>
    </submittedName>
</protein>
<dbReference type="GO" id="GO:0016020">
    <property type="term" value="C:membrane"/>
    <property type="evidence" value="ECO:0007669"/>
    <property type="project" value="UniProtKB-SubCell"/>
</dbReference>
<comment type="subcellular location">
    <subcellularLocation>
        <location evidence="1">Membrane</location>
        <topology evidence="1">Single-pass membrane protein</topology>
    </subcellularLocation>
</comment>
<feature type="compositionally biased region" description="Low complexity" evidence="6">
    <location>
        <begin position="364"/>
        <end position="373"/>
    </location>
</feature>
<evidence type="ECO:0000313" key="9">
    <source>
        <dbReference type="Proteomes" id="UP000192455"/>
    </source>
</evidence>
<dbReference type="PANTHER" id="PTHR42911:SF1">
    <property type="entry name" value="MODULATOR OF FTSH PROTEASE HFLC"/>
    <property type="match status" value="1"/>
</dbReference>
<dbReference type="Proteomes" id="UP000192455">
    <property type="component" value="Unassembled WGS sequence"/>
</dbReference>
<sequence length="402" mass="43799">MRKSLFVIPVLFVALLVGFASLFIVDEREKALVLQFGQIRQVVEKPGIGFKLPFIQQVVKYDGRILSLDTETIEVTPSDDRRLVVDAFARYRISDVVRFRQAVGAGGIRIAEDRLSSILNAQIREVLGADQVTSDTILSPERRDLALRIRSQARASAEGLGIDIVDVRLKQTNLPQQNLDATFARMRAERAREAADEVARGNEAAQRVRAAADRTVVETVSNAEREAQITRGEADAERNRVYAEAFGDNPEFFSFYRSLSAFERSLKPENSTLVVSPSSEFAGPLFEAIRAEGLSEVSLDNVDLDKLRDLAPEAEISPELPVEERQRLLEDADALKSGLDELESEIDETEPQAAPEADGEGSDAGDPGAAAPAPAEPDAPDAGETSTEAPGVEAPEPDDTGQ</sequence>
<keyword evidence="9" id="KW-1185">Reference proteome</keyword>
<dbReference type="CDD" id="cd03405">
    <property type="entry name" value="SPFH_HflC"/>
    <property type="match status" value="1"/>
</dbReference>
<dbReference type="InterPro" id="IPR036013">
    <property type="entry name" value="Band_7/SPFH_dom_sf"/>
</dbReference>
<dbReference type="Gene3D" id="3.30.479.30">
    <property type="entry name" value="Band 7 domain"/>
    <property type="match status" value="1"/>
</dbReference>
<name>A0A1R3WXK3_9RHOB</name>
<dbReference type="STRING" id="515897.SAMN05421849_1693"/>
<reference evidence="8 9" key="1">
    <citation type="submission" date="2017-01" db="EMBL/GenBank/DDBJ databases">
        <authorList>
            <person name="Mah S.A."/>
            <person name="Swanson W.J."/>
            <person name="Moy G.W."/>
            <person name="Vacquier V.D."/>
        </authorList>
    </citation>
    <scope>NUCLEOTIDE SEQUENCE [LARGE SCALE GENOMIC DNA]</scope>
    <source>
        <strain evidence="8 9">DSM 21219</strain>
    </source>
</reference>
<organism evidence="8 9">
    <name type="scientific">Pontibaca methylaminivorans</name>
    <dbReference type="NCBI Taxonomy" id="515897"/>
    <lineage>
        <taxon>Bacteria</taxon>
        <taxon>Pseudomonadati</taxon>
        <taxon>Pseudomonadota</taxon>
        <taxon>Alphaproteobacteria</taxon>
        <taxon>Rhodobacterales</taxon>
        <taxon>Roseobacteraceae</taxon>
        <taxon>Pontibaca</taxon>
    </lineage>
</organism>
<accession>A0A1R3WXK3</accession>
<dbReference type="PANTHER" id="PTHR42911">
    <property type="entry name" value="MODULATOR OF FTSH PROTEASE HFLC"/>
    <property type="match status" value="1"/>
</dbReference>
<evidence type="ECO:0000313" key="8">
    <source>
        <dbReference type="EMBL" id="SIT82425.1"/>
    </source>
</evidence>
<gene>
    <name evidence="8" type="ORF">SAMN05421849_1693</name>
</gene>